<dbReference type="AlphaFoldDB" id="A0A7Z2NW36"/>
<keyword evidence="1" id="KW-0812">Transmembrane</keyword>
<dbReference type="RefSeq" id="WP_160592848.1">
    <property type="nucleotide sequence ID" value="NZ_CP047895.1"/>
</dbReference>
<evidence type="ECO:0000313" key="2">
    <source>
        <dbReference type="EMBL" id="QHL90918.1"/>
    </source>
</evidence>
<gene>
    <name evidence="2" type="ORF">GVO57_08935</name>
</gene>
<dbReference type="KEGG" id="schy:GVO57_08935"/>
<reference evidence="2 3" key="1">
    <citation type="submission" date="2020-01" db="EMBL/GenBank/DDBJ databases">
        <title>Sphingomonas sp. C33 whole genome sequece.</title>
        <authorList>
            <person name="Park C."/>
        </authorList>
    </citation>
    <scope>NUCLEOTIDE SEQUENCE [LARGE SCALE GENOMIC DNA]</scope>
    <source>
        <strain evidence="2 3">C33</strain>
    </source>
</reference>
<name>A0A7Z2NW36_9SPHN</name>
<evidence type="ECO:0000256" key="1">
    <source>
        <dbReference type="SAM" id="Phobius"/>
    </source>
</evidence>
<proteinExistence type="predicted"/>
<dbReference type="Proteomes" id="UP000464468">
    <property type="component" value="Chromosome"/>
</dbReference>
<sequence length="113" mass="11589">MRQHAKDNPVARPRSRRPSALTVQAALVAASGLLLVMPRAEGPFLVVPLLPGQSGQAPAWVTETGGRLIGPARIPGALVVTGDRAALASAALGHGALITHAPLWACGGPVQRR</sequence>
<organism evidence="2 3">
    <name type="scientific">Sphingomonas changnyeongensis</name>
    <dbReference type="NCBI Taxonomy" id="2698679"/>
    <lineage>
        <taxon>Bacteria</taxon>
        <taxon>Pseudomonadati</taxon>
        <taxon>Pseudomonadota</taxon>
        <taxon>Alphaproteobacteria</taxon>
        <taxon>Sphingomonadales</taxon>
        <taxon>Sphingomonadaceae</taxon>
        <taxon>Sphingomonas</taxon>
    </lineage>
</organism>
<protein>
    <submittedName>
        <fullName evidence="2">Uncharacterized protein</fullName>
    </submittedName>
</protein>
<evidence type="ECO:0000313" key="3">
    <source>
        <dbReference type="Proteomes" id="UP000464468"/>
    </source>
</evidence>
<keyword evidence="1" id="KW-0472">Membrane</keyword>
<keyword evidence="3" id="KW-1185">Reference proteome</keyword>
<accession>A0A7Z2NW36</accession>
<feature type="transmembrane region" description="Helical" evidence="1">
    <location>
        <begin position="21"/>
        <end position="40"/>
    </location>
</feature>
<dbReference type="EMBL" id="CP047895">
    <property type="protein sequence ID" value="QHL90918.1"/>
    <property type="molecule type" value="Genomic_DNA"/>
</dbReference>
<keyword evidence="1" id="KW-1133">Transmembrane helix</keyword>